<gene>
    <name evidence="2" type="ORF">C8Q71DRAFT_863375</name>
</gene>
<organism evidence="2 3">
    <name type="scientific">Rhodofomes roseus</name>
    <dbReference type="NCBI Taxonomy" id="34475"/>
    <lineage>
        <taxon>Eukaryota</taxon>
        <taxon>Fungi</taxon>
        <taxon>Dikarya</taxon>
        <taxon>Basidiomycota</taxon>
        <taxon>Agaricomycotina</taxon>
        <taxon>Agaricomycetes</taxon>
        <taxon>Polyporales</taxon>
        <taxon>Rhodofomes</taxon>
    </lineage>
</organism>
<reference evidence="2 3" key="1">
    <citation type="journal article" date="2021" name="Environ. Microbiol.">
        <title>Gene family expansions and transcriptome signatures uncover fungal adaptations to wood decay.</title>
        <authorList>
            <person name="Hage H."/>
            <person name="Miyauchi S."/>
            <person name="Viragh M."/>
            <person name="Drula E."/>
            <person name="Min B."/>
            <person name="Chaduli D."/>
            <person name="Navarro D."/>
            <person name="Favel A."/>
            <person name="Norest M."/>
            <person name="Lesage-Meessen L."/>
            <person name="Balint B."/>
            <person name="Merenyi Z."/>
            <person name="de Eugenio L."/>
            <person name="Morin E."/>
            <person name="Martinez A.T."/>
            <person name="Baldrian P."/>
            <person name="Stursova M."/>
            <person name="Martinez M.J."/>
            <person name="Novotny C."/>
            <person name="Magnuson J.K."/>
            <person name="Spatafora J.W."/>
            <person name="Maurice S."/>
            <person name="Pangilinan J."/>
            <person name="Andreopoulos W."/>
            <person name="LaButti K."/>
            <person name="Hundley H."/>
            <person name="Na H."/>
            <person name="Kuo A."/>
            <person name="Barry K."/>
            <person name="Lipzen A."/>
            <person name="Henrissat B."/>
            <person name="Riley R."/>
            <person name="Ahrendt S."/>
            <person name="Nagy L.G."/>
            <person name="Grigoriev I.V."/>
            <person name="Martin F."/>
            <person name="Rosso M.N."/>
        </authorList>
    </citation>
    <scope>NUCLEOTIDE SEQUENCE [LARGE SCALE GENOMIC DNA]</scope>
    <source>
        <strain evidence="2 3">CIRM-BRFM 1785</strain>
    </source>
</reference>
<dbReference type="GeneID" id="72008894"/>
<dbReference type="Proteomes" id="UP000814176">
    <property type="component" value="Unassembled WGS sequence"/>
</dbReference>
<feature type="transmembrane region" description="Helical" evidence="1">
    <location>
        <begin position="52"/>
        <end position="75"/>
    </location>
</feature>
<keyword evidence="1" id="KW-0472">Membrane</keyword>
<evidence type="ECO:0000313" key="3">
    <source>
        <dbReference type="Proteomes" id="UP000814176"/>
    </source>
</evidence>
<feature type="transmembrane region" description="Helical" evidence="1">
    <location>
        <begin position="25"/>
        <end position="46"/>
    </location>
</feature>
<protein>
    <submittedName>
        <fullName evidence="2">Uncharacterized protein</fullName>
    </submittedName>
</protein>
<keyword evidence="1" id="KW-1133">Transmembrane helix</keyword>
<proteinExistence type="predicted"/>
<evidence type="ECO:0000313" key="2">
    <source>
        <dbReference type="EMBL" id="KAH9829303.1"/>
    </source>
</evidence>
<comment type="caution">
    <text evidence="2">The sequence shown here is derived from an EMBL/GenBank/DDBJ whole genome shotgun (WGS) entry which is preliminary data.</text>
</comment>
<accession>A0ABQ8JYC7</accession>
<name>A0ABQ8JYC7_9APHY</name>
<dbReference type="RefSeq" id="XP_047772785.1">
    <property type="nucleotide sequence ID" value="XM_047928162.1"/>
</dbReference>
<evidence type="ECO:0000256" key="1">
    <source>
        <dbReference type="SAM" id="Phobius"/>
    </source>
</evidence>
<sequence length="133" mass="15076">MRRRERVFSTVSLHRIFLLVLMRRIVYIGKGIIASVHIILAVVFALTLYTTAYVGAVIEWVIAFGYTFYLLMFYYDLRMSHGMHKSAYSDRELLIQCSVKSGGMAGTMCQVDGLAYGTAIAQSKHLHYSQAQP</sequence>
<keyword evidence="3" id="KW-1185">Reference proteome</keyword>
<keyword evidence="1" id="KW-0812">Transmembrane</keyword>
<dbReference type="EMBL" id="JADCUA010000040">
    <property type="protein sequence ID" value="KAH9829303.1"/>
    <property type="molecule type" value="Genomic_DNA"/>
</dbReference>